<organism evidence="2 3">
    <name type="scientific">Streptomyces alkaliphilus</name>
    <dbReference type="NCBI Taxonomy" id="1472722"/>
    <lineage>
        <taxon>Bacteria</taxon>
        <taxon>Bacillati</taxon>
        <taxon>Actinomycetota</taxon>
        <taxon>Actinomycetes</taxon>
        <taxon>Kitasatosporales</taxon>
        <taxon>Streptomycetaceae</taxon>
        <taxon>Streptomyces</taxon>
    </lineage>
</organism>
<accession>A0A7W3Y0J3</accession>
<comment type="caution">
    <text evidence="2">The sequence shown here is derived from an EMBL/GenBank/DDBJ whole genome shotgun (WGS) entry which is preliminary data.</text>
</comment>
<feature type="region of interest" description="Disordered" evidence="1">
    <location>
        <begin position="48"/>
        <end position="68"/>
    </location>
</feature>
<sequence>MTPSSEEPRARAAELRAVLREAIRDRDRALADRVRRELRAVETPRRAGVDAAVGGGTGRTAGDRRRPPVRDPVRRALVLLGAPAAPKLLSTVHGAFFDEPIAPSRIASLRRDEERSFAAKGLTRAPYVCAALTHDRFAPVRGLLALSDWPLERRIIGPLGPRTDHLTHVRNLAARVRDTRAAGGTESPAAAALLRRFALTVPGSHRTEDGPDPDPDPELLVSAAEAEARLHAGVDDRHRRTAAARARDRLPLDRQLFGAAPMRVIRSVTDLP</sequence>
<evidence type="ECO:0000313" key="2">
    <source>
        <dbReference type="EMBL" id="MBB0243508.1"/>
    </source>
</evidence>
<dbReference type="AlphaFoldDB" id="A0A7W3Y0J3"/>
<proteinExistence type="predicted"/>
<dbReference type="EMBL" id="VKHT01000086">
    <property type="protein sequence ID" value="MBB0243508.1"/>
    <property type="molecule type" value="Genomic_DNA"/>
</dbReference>
<reference evidence="3" key="1">
    <citation type="submission" date="2019-10" db="EMBL/GenBank/DDBJ databases">
        <title>Streptomyces sp. nov., a novel actinobacterium isolated from alkaline environment.</title>
        <authorList>
            <person name="Golinska P."/>
        </authorList>
    </citation>
    <scope>NUCLEOTIDE SEQUENCE [LARGE SCALE GENOMIC DNA]</scope>
    <source>
        <strain evidence="3">DSM 42118</strain>
    </source>
</reference>
<gene>
    <name evidence="2" type="ORF">FNQ90_05140</name>
</gene>
<protein>
    <submittedName>
        <fullName evidence="2">Uncharacterized protein</fullName>
    </submittedName>
</protein>
<name>A0A7W3Y0J3_9ACTN</name>
<evidence type="ECO:0000313" key="3">
    <source>
        <dbReference type="Proteomes" id="UP000538929"/>
    </source>
</evidence>
<dbReference type="RefSeq" id="WP_182605168.1">
    <property type="nucleotide sequence ID" value="NZ_VKHT01000086.1"/>
</dbReference>
<evidence type="ECO:0000256" key="1">
    <source>
        <dbReference type="SAM" id="MobiDB-lite"/>
    </source>
</evidence>
<dbReference type="Proteomes" id="UP000538929">
    <property type="component" value="Unassembled WGS sequence"/>
</dbReference>
<keyword evidence="3" id="KW-1185">Reference proteome</keyword>